<feature type="compositionally biased region" description="Basic and acidic residues" evidence="1">
    <location>
        <begin position="42"/>
        <end position="51"/>
    </location>
</feature>
<evidence type="ECO:0000313" key="2">
    <source>
        <dbReference type="EMBL" id="PBK81007.1"/>
    </source>
</evidence>
<feature type="region of interest" description="Disordered" evidence="1">
    <location>
        <begin position="131"/>
        <end position="155"/>
    </location>
</feature>
<accession>A0A2H3CW47</accession>
<sequence>MEWLVHARATDKDTDSFNLDPRLLRHLVAEPVAEPDMPPQYHPREVNDHTPDVMTLSAGDSSYREHHDNDDDGENDHLSLFSRSLTFKPAFTQPHWTTQLSPSSKPPPSNHSNCNARKRWFWEKANLTAAYEKSDGSTQGNASKRKRNRSSHQVERNLLRARAKRHDRILSQGVEVLKSSRQTLDAKELPFNGTGWAGKPFNRAHGSTLKKAWHSSTLGPLLTGFYRVTFSKDIVQFVADNMAAFMEEARKFAAACTPFTNKDAGANVPALTAWHHIPQNADAVKKYFAKGTMLWHVTQVAASIVKYEFPGIFQRYRECSEYMQSRFGIEPMFGCFFNFCINMSRQGYFKDDEKCWLVLWEGKLLLQLPPGVFLAYPSSLFYHFNLDLNGSKHSSPLNNPWQEGEERGSCVWFSQATMFQTSELDIPTMKAGRATGMDVRCDYESLIDGGNFFWEQDEPEAE</sequence>
<reference evidence="3" key="1">
    <citation type="journal article" date="2017" name="Nat. Ecol. Evol.">
        <title>Genome expansion and lineage-specific genetic innovations in the forest pathogenic fungi Armillaria.</title>
        <authorList>
            <person name="Sipos G."/>
            <person name="Prasanna A.N."/>
            <person name="Walter M.C."/>
            <person name="O'Connor E."/>
            <person name="Balint B."/>
            <person name="Krizsan K."/>
            <person name="Kiss B."/>
            <person name="Hess J."/>
            <person name="Varga T."/>
            <person name="Slot J."/>
            <person name="Riley R."/>
            <person name="Boka B."/>
            <person name="Rigling D."/>
            <person name="Barry K."/>
            <person name="Lee J."/>
            <person name="Mihaltcheva S."/>
            <person name="LaButti K."/>
            <person name="Lipzen A."/>
            <person name="Waldron R."/>
            <person name="Moloney N.M."/>
            <person name="Sperisen C."/>
            <person name="Kredics L."/>
            <person name="Vagvoelgyi C."/>
            <person name="Patrignani A."/>
            <person name="Fitzpatrick D."/>
            <person name="Nagy I."/>
            <person name="Doyle S."/>
            <person name="Anderson J.B."/>
            <person name="Grigoriev I.V."/>
            <person name="Gueldener U."/>
            <person name="Muensterkoetter M."/>
            <person name="Nagy L.G."/>
        </authorList>
    </citation>
    <scope>NUCLEOTIDE SEQUENCE [LARGE SCALE GENOMIC DNA]</scope>
    <source>
        <strain evidence="3">Ar21-2</strain>
    </source>
</reference>
<dbReference type="AlphaFoldDB" id="A0A2H3CW47"/>
<evidence type="ECO:0000313" key="3">
    <source>
        <dbReference type="Proteomes" id="UP000217790"/>
    </source>
</evidence>
<gene>
    <name evidence="2" type="ORF">ARMGADRAFT_1039689</name>
</gene>
<proteinExistence type="predicted"/>
<protein>
    <submittedName>
        <fullName evidence="2">Uncharacterized protein</fullName>
    </submittedName>
</protein>
<feature type="region of interest" description="Disordered" evidence="1">
    <location>
        <begin position="95"/>
        <end position="114"/>
    </location>
</feature>
<keyword evidence="3" id="KW-1185">Reference proteome</keyword>
<organism evidence="2 3">
    <name type="scientific">Armillaria gallica</name>
    <name type="common">Bulbous honey fungus</name>
    <name type="synonym">Armillaria bulbosa</name>
    <dbReference type="NCBI Taxonomy" id="47427"/>
    <lineage>
        <taxon>Eukaryota</taxon>
        <taxon>Fungi</taxon>
        <taxon>Dikarya</taxon>
        <taxon>Basidiomycota</taxon>
        <taxon>Agaricomycotina</taxon>
        <taxon>Agaricomycetes</taxon>
        <taxon>Agaricomycetidae</taxon>
        <taxon>Agaricales</taxon>
        <taxon>Marasmiineae</taxon>
        <taxon>Physalacriaceae</taxon>
        <taxon>Armillaria</taxon>
    </lineage>
</organism>
<dbReference type="Proteomes" id="UP000217790">
    <property type="component" value="Unassembled WGS sequence"/>
</dbReference>
<dbReference type="STRING" id="47427.A0A2H3CW47"/>
<dbReference type="EMBL" id="KZ293737">
    <property type="protein sequence ID" value="PBK81007.1"/>
    <property type="molecule type" value="Genomic_DNA"/>
</dbReference>
<dbReference type="InParanoid" id="A0A2H3CW47"/>
<dbReference type="OrthoDB" id="3266461at2759"/>
<name>A0A2H3CW47_ARMGA</name>
<feature type="region of interest" description="Disordered" evidence="1">
    <location>
        <begin position="33"/>
        <end position="77"/>
    </location>
</feature>
<evidence type="ECO:0000256" key="1">
    <source>
        <dbReference type="SAM" id="MobiDB-lite"/>
    </source>
</evidence>